<feature type="compositionally biased region" description="Basic and acidic residues" evidence="1">
    <location>
        <begin position="368"/>
        <end position="443"/>
    </location>
</feature>
<feature type="compositionally biased region" description="Basic and acidic residues" evidence="1">
    <location>
        <begin position="229"/>
        <end position="248"/>
    </location>
</feature>
<proteinExistence type="predicted"/>
<evidence type="ECO:0000313" key="2">
    <source>
        <dbReference type="EMBL" id="ELR08122.1"/>
    </source>
</evidence>
<dbReference type="AlphaFoldDB" id="L8G4U8"/>
<feature type="compositionally biased region" description="Polar residues" evidence="1">
    <location>
        <begin position="314"/>
        <end position="324"/>
    </location>
</feature>
<feature type="region of interest" description="Disordered" evidence="1">
    <location>
        <begin position="1142"/>
        <end position="1174"/>
    </location>
</feature>
<feature type="region of interest" description="Disordered" evidence="1">
    <location>
        <begin position="1"/>
        <end position="353"/>
    </location>
</feature>
<feature type="region of interest" description="Disordered" evidence="1">
    <location>
        <begin position="651"/>
        <end position="793"/>
    </location>
</feature>
<dbReference type="Pfam" id="PF08642">
    <property type="entry name" value="Rxt3"/>
    <property type="match status" value="1"/>
</dbReference>
<feature type="region of interest" description="Disordered" evidence="1">
    <location>
        <begin position="938"/>
        <end position="962"/>
    </location>
</feature>
<dbReference type="HOGENOM" id="CLU_005227_2_0_1"/>
<keyword evidence="3" id="KW-1185">Reference proteome</keyword>
<reference evidence="3" key="1">
    <citation type="submission" date="2010-09" db="EMBL/GenBank/DDBJ databases">
        <title>The genome sequence of Geomyces destructans 20631-21.</title>
        <authorList>
            <consortium name="The Broad Institute Genome Sequencing Platform"/>
            <person name="Cuomo C.A."/>
            <person name="Blehert D.S."/>
            <person name="Lorch J.M."/>
            <person name="Young S.K."/>
            <person name="Zeng Q."/>
            <person name="Gargeya S."/>
            <person name="Fitzgerald M."/>
            <person name="Haas B."/>
            <person name="Abouelleil A."/>
            <person name="Alvarado L."/>
            <person name="Arachchi H.M."/>
            <person name="Berlin A."/>
            <person name="Brown A."/>
            <person name="Chapman S.B."/>
            <person name="Chen Z."/>
            <person name="Dunbar C."/>
            <person name="Freedman E."/>
            <person name="Gearin G."/>
            <person name="Gellesch M."/>
            <person name="Goldberg J."/>
            <person name="Griggs A."/>
            <person name="Gujja S."/>
            <person name="Heiman D."/>
            <person name="Howarth C."/>
            <person name="Larson L."/>
            <person name="Lui A."/>
            <person name="MacDonald P.J.P."/>
            <person name="Montmayeur A."/>
            <person name="Murphy C."/>
            <person name="Neiman D."/>
            <person name="Pearson M."/>
            <person name="Priest M."/>
            <person name="Roberts A."/>
            <person name="Saif S."/>
            <person name="Shea T."/>
            <person name="Shenoy N."/>
            <person name="Sisk P."/>
            <person name="Stolte C."/>
            <person name="Sykes S."/>
            <person name="Wortman J."/>
            <person name="Nusbaum C."/>
            <person name="Birren B."/>
        </authorList>
    </citation>
    <scope>NUCLEOTIDE SEQUENCE [LARGE SCALE GENOMIC DNA]</scope>
    <source>
        <strain evidence="3">ATCC MYA-4855 / 20631-21</strain>
    </source>
</reference>
<feature type="compositionally biased region" description="Pro residues" evidence="1">
    <location>
        <begin position="26"/>
        <end position="37"/>
    </location>
</feature>
<evidence type="ECO:0008006" key="4">
    <source>
        <dbReference type="Google" id="ProtNLM"/>
    </source>
</evidence>
<dbReference type="OrthoDB" id="3596986at2759"/>
<feature type="compositionally biased region" description="Low complexity" evidence="1">
    <location>
        <begin position="79"/>
        <end position="90"/>
    </location>
</feature>
<dbReference type="STRING" id="658429.L8G4U8"/>
<feature type="compositionally biased region" description="Basic and acidic residues" evidence="1">
    <location>
        <begin position="1142"/>
        <end position="1152"/>
    </location>
</feature>
<dbReference type="Proteomes" id="UP000011064">
    <property type="component" value="Unassembled WGS sequence"/>
</dbReference>
<feature type="compositionally biased region" description="Low complexity" evidence="1">
    <location>
        <begin position="107"/>
        <end position="116"/>
    </location>
</feature>
<accession>L8G4U8</accession>
<dbReference type="EMBL" id="GL573212">
    <property type="protein sequence ID" value="ELR08122.1"/>
    <property type="molecule type" value="Genomic_DNA"/>
</dbReference>
<organism evidence="2 3">
    <name type="scientific">Pseudogymnoascus destructans (strain ATCC MYA-4855 / 20631-21)</name>
    <name type="common">Bat white-nose syndrome fungus</name>
    <name type="synonym">Geomyces destructans</name>
    <dbReference type="NCBI Taxonomy" id="658429"/>
    <lineage>
        <taxon>Eukaryota</taxon>
        <taxon>Fungi</taxon>
        <taxon>Dikarya</taxon>
        <taxon>Ascomycota</taxon>
        <taxon>Pezizomycotina</taxon>
        <taxon>Leotiomycetes</taxon>
        <taxon>Thelebolales</taxon>
        <taxon>Thelebolaceae</taxon>
        <taxon>Pseudogymnoascus</taxon>
    </lineage>
</organism>
<evidence type="ECO:0000256" key="1">
    <source>
        <dbReference type="SAM" id="MobiDB-lite"/>
    </source>
</evidence>
<feature type="compositionally biased region" description="Pro residues" evidence="1">
    <location>
        <begin position="117"/>
        <end position="145"/>
    </location>
</feature>
<dbReference type="InterPro" id="IPR036609">
    <property type="entry name" value="LCCL_sf"/>
</dbReference>
<name>L8G4U8_PSED2</name>
<dbReference type="VEuPathDB" id="FungiDB:GMDG_02944"/>
<feature type="compositionally biased region" description="Low complexity" evidence="1">
    <location>
        <begin position="533"/>
        <end position="547"/>
    </location>
</feature>
<feature type="compositionally biased region" description="Polar residues" evidence="1">
    <location>
        <begin position="938"/>
        <end position="949"/>
    </location>
</feature>
<feature type="region of interest" description="Disordered" evidence="1">
    <location>
        <begin position="368"/>
        <end position="623"/>
    </location>
</feature>
<protein>
    <recommendedName>
        <fullName evidence="4">Histone deacetylation protein Rxt3</fullName>
    </recommendedName>
</protein>
<dbReference type="InterPro" id="IPR013951">
    <property type="entry name" value="Rxt3"/>
</dbReference>
<feature type="compositionally biased region" description="Pro residues" evidence="1">
    <location>
        <begin position="778"/>
        <end position="791"/>
    </location>
</feature>
<dbReference type="Gene3D" id="2.170.130.20">
    <property type="entry name" value="LCCL-like domain"/>
    <property type="match status" value="1"/>
</dbReference>
<feature type="compositionally biased region" description="Low complexity" evidence="1">
    <location>
        <begin position="161"/>
        <end position="178"/>
    </location>
</feature>
<evidence type="ECO:0000313" key="3">
    <source>
        <dbReference type="Proteomes" id="UP000011064"/>
    </source>
</evidence>
<dbReference type="InParanoid" id="L8G4U8"/>
<sequence length="1174" mass="129285">MDPRLPQHPFSRNAASPYTPRTTFQQPPPSTQAPPYSPGADPRNAPPFRPEHQRRTSENTYFQHAPPTYPRDAAPIPNTSTHSRTASASSIGHGTPLIRNMPPPSSPQQQNQQAPHPQGPHPQAYPPPPPPSSRQPAPAIGPPAAFPTNRDLPALSSIHRPNSVNSSSMSISSMLGGPSATGREPGPPPSQYPAPQAMMPSGAPSGPSTPYAPPTHPSPRQSAAGSDYGRFRRPETPEHHHLPESQSHHDHRAVSARSPQRVSNIPSPESNRYNTPQGPPQRNIPNQPGPAEERREQYAVRVPNPNAPPPRPTSQPALYNQSEASIPESVRSENGRPQAGYAPRGIGYGNREDIPAFREQARIEEAIMMRDMEREREQRDIRERERERERERDVRDREYRERERERDREKDRERELARERERLDRERDMMRDRERERMNHSRESAPFARQEGPQYGRQYGPAQQGAFVGRAEAEQGPWARGRPEEQPHEPASQQASGGMGYEFPRNTSQPYGGTSGYGPQDQRYSSRDYRDTQPQNQPSQQAQPGQQYGSPVQERERIGGPPGPHQQYSGQPPGPFRSNESPRSRSNEESQQMQRGVYLGIQQEINRKGRNSPFPQAVQGVQGLVNGPAGEPGIKSEFGKMFSGIGSGVGGMGGTSNASGGSQTPFSQPNQLRRDDLDVVAAQDSPTENGHKIVRSSSRGGRRRKLQTAEGKDGDDSSNGRHTPSGRGTKRPKQQHSAGAPHRHSENQRPEPVAQLSSPTGPSLTPTFGHPSGHGAASPPPKPAPKPPPQVIMPQVIMPKPKTVVKSNAVLDSVAHLPRKHLGHFTYSTALKPGDPPSVVHNHQRRRAFNSNPEPLPKMEGSENCTLTVRVPRVYLEPPSREEITARRSVWGTDIYTDDTDVVAACIHGGWIRGEWSDDVDISVLDLVIDDSAEDNGTATKVTSKNGDITLTAPPARGPMLPPPPKDLHVTILVLPALEKYSSTTRWGIRSRAWANTHDGLSFQIMSVKFVSGVDTAKEIRGSARRLRIDSQLREDDLERESAWAALLQVGNGHHDEVARNKDGIAESFVRGDPTPAQGIVGLGMRSWWKEQPRRVEEVRVEPEGKMDVDEKVGEVVGEDDDVAKHTVQDGVRDVVQDNVKDTAKEAAKEAEEASIPDGVDQMLQDVDQPAADV</sequence>
<feature type="compositionally biased region" description="Polar residues" evidence="1">
    <location>
        <begin position="755"/>
        <end position="766"/>
    </location>
</feature>
<gene>
    <name evidence="2" type="ORF">GMDG_02944</name>
</gene>
<feature type="compositionally biased region" description="Basic and acidic residues" evidence="1">
    <location>
        <begin position="710"/>
        <end position="719"/>
    </location>
</feature>
<feature type="compositionally biased region" description="Polar residues" evidence="1">
    <location>
        <begin position="257"/>
        <end position="276"/>
    </location>
</feature>